<dbReference type="Proteomes" id="UP000631114">
    <property type="component" value="Unassembled WGS sequence"/>
</dbReference>
<evidence type="ECO:0000256" key="7">
    <source>
        <dbReference type="SAM" id="Phobius"/>
    </source>
</evidence>
<evidence type="ECO:0000313" key="10">
    <source>
        <dbReference type="Proteomes" id="UP000631114"/>
    </source>
</evidence>
<dbReference type="InterPro" id="IPR036259">
    <property type="entry name" value="MFS_trans_sf"/>
</dbReference>
<dbReference type="InterPro" id="IPR003864">
    <property type="entry name" value="CSC1/OSCA1-like_7TM"/>
</dbReference>
<proteinExistence type="inferred from homology"/>
<keyword evidence="6 7" id="KW-0472">Membrane</keyword>
<dbReference type="InterPro" id="IPR045262">
    <property type="entry name" value="STP/PLT_plant"/>
</dbReference>
<dbReference type="PANTHER" id="PTHR23500">
    <property type="entry name" value="SOLUTE CARRIER FAMILY 2, FACILITATED GLUCOSE TRANSPORTER"/>
    <property type="match status" value="1"/>
</dbReference>
<dbReference type="InterPro" id="IPR005828">
    <property type="entry name" value="MFS_sugar_transport-like"/>
</dbReference>
<feature type="domain" description="Major facilitator superfamily (MFS) profile" evidence="8">
    <location>
        <begin position="1"/>
        <end position="265"/>
    </location>
</feature>
<dbReference type="Pfam" id="PF00083">
    <property type="entry name" value="Sugar_tr"/>
    <property type="match status" value="1"/>
</dbReference>
<keyword evidence="4 7" id="KW-0812">Transmembrane</keyword>
<evidence type="ECO:0000256" key="4">
    <source>
        <dbReference type="ARBA" id="ARBA00022692"/>
    </source>
</evidence>
<reference evidence="9 10" key="1">
    <citation type="submission" date="2020-10" db="EMBL/GenBank/DDBJ databases">
        <title>The Coptis chinensis genome and diversification of protoberbering-type alkaloids.</title>
        <authorList>
            <person name="Wang B."/>
            <person name="Shu S."/>
            <person name="Song C."/>
            <person name="Liu Y."/>
        </authorList>
    </citation>
    <scope>NUCLEOTIDE SEQUENCE [LARGE SCALE GENOMIC DNA]</scope>
    <source>
        <strain evidence="9">HL-2020</strain>
        <tissue evidence="9">Leaf</tissue>
    </source>
</reference>
<dbReference type="GO" id="GO:0016020">
    <property type="term" value="C:membrane"/>
    <property type="evidence" value="ECO:0007669"/>
    <property type="project" value="UniProtKB-SubCell"/>
</dbReference>
<evidence type="ECO:0000313" key="9">
    <source>
        <dbReference type="EMBL" id="KAF9623370.1"/>
    </source>
</evidence>
<protein>
    <recommendedName>
        <fullName evidence="8">Major facilitator superfamily (MFS) profile domain-containing protein</fullName>
    </recommendedName>
</protein>
<keyword evidence="3" id="KW-0813">Transport</keyword>
<feature type="transmembrane region" description="Helical" evidence="7">
    <location>
        <begin position="162"/>
        <end position="181"/>
    </location>
</feature>
<dbReference type="InterPro" id="IPR020846">
    <property type="entry name" value="MFS_dom"/>
</dbReference>
<keyword evidence="10" id="KW-1185">Reference proteome</keyword>
<accession>A0A835IT42</accession>
<keyword evidence="5 7" id="KW-1133">Transmembrane helix</keyword>
<dbReference type="SUPFAM" id="SSF103473">
    <property type="entry name" value="MFS general substrate transporter"/>
    <property type="match status" value="1"/>
</dbReference>
<feature type="non-terminal residue" evidence="9">
    <location>
        <position position="1"/>
    </location>
</feature>
<evidence type="ECO:0000259" key="8">
    <source>
        <dbReference type="PROSITE" id="PS50850"/>
    </source>
</evidence>
<dbReference type="OrthoDB" id="1651023at2759"/>
<feature type="transmembrane region" description="Helical" evidence="7">
    <location>
        <begin position="113"/>
        <end position="133"/>
    </location>
</feature>
<evidence type="ECO:0000256" key="6">
    <source>
        <dbReference type="ARBA" id="ARBA00023136"/>
    </source>
</evidence>
<feature type="transmembrane region" description="Helical" evidence="7">
    <location>
        <begin position="54"/>
        <end position="76"/>
    </location>
</feature>
<dbReference type="GO" id="GO:0015144">
    <property type="term" value="F:carbohydrate transmembrane transporter activity"/>
    <property type="evidence" value="ECO:0007669"/>
    <property type="project" value="InterPro"/>
</dbReference>
<comment type="similarity">
    <text evidence="2">Belongs to the major facilitator superfamily. Sugar transporter (TC 2.A.1.1) family.</text>
</comment>
<feature type="transmembrane region" description="Helical" evidence="7">
    <location>
        <begin position="83"/>
        <end position="101"/>
    </location>
</feature>
<organism evidence="9 10">
    <name type="scientific">Coptis chinensis</name>
    <dbReference type="NCBI Taxonomy" id="261450"/>
    <lineage>
        <taxon>Eukaryota</taxon>
        <taxon>Viridiplantae</taxon>
        <taxon>Streptophyta</taxon>
        <taxon>Embryophyta</taxon>
        <taxon>Tracheophyta</taxon>
        <taxon>Spermatophyta</taxon>
        <taxon>Magnoliopsida</taxon>
        <taxon>Ranunculales</taxon>
        <taxon>Ranunculaceae</taxon>
        <taxon>Coptidoideae</taxon>
        <taxon>Coptis</taxon>
    </lineage>
</organism>
<dbReference type="EMBL" id="JADFTS010000001">
    <property type="protein sequence ID" value="KAF9623370.1"/>
    <property type="molecule type" value="Genomic_DNA"/>
</dbReference>
<sequence>GLVFLVGAISNGAAKNVAMLSVDRLLLGVGVGFSNQFVPLYVSDMVPYKFRGALNIGFQLSITIGILAANIINYFTDNIKGGWGWRITGIIVIMFYAPVLFKTLDFGNNASLMSAVVTGLVNGVATCVSIYLADRKGRRICMVKIEGYTSLSVLDQRSATKYYLFVLANVFLGSIVTGTAFQQLPNFIKQSANEIPTTVGVSIPMKATFFITYIMVDGWAGVYGEILRLVPLVMFHLNNTFLVKIERDREHAMDLGSLDFASVEP</sequence>
<dbReference type="PANTHER" id="PTHR23500:SF574">
    <property type="entry name" value="SUGAR TRANSPORT PROTEIN 1"/>
    <property type="match status" value="1"/>
</dbReference>
<name>A0A835IT42_9MAGN</name>
<comment type="subcellular location">
    <subcellularLocation>
        <location evidence="1">Membrane</location>
        <topology evidence="1">Multi-pass membrane protein</topology>
    </subcellularLocation>
</comment>
<dbReference type="PROSITE" id="PS50850">
    <property type="entry name" value="MFS"/>
    <property type="match status" value="1"/>
</dbReference>
<dbReference type="AlphaFoldDB" id="A0A835IT42"/>
<dbReference type="Gene3D" id="1.20.1250.20">
    <property type="entry name" value="MFS general substrate transporter like domains"/>
    <property type="match status" value="2"/>
</dbReference>
<gene>
    <name evidence="9" type="ORF">IFM89_001290</name>
</gene>
<evidence type="ECO:0000256" key="3">
    <source>
        <dbReference type="ARBA" id="ARBA00022448"/>
    </source>
</evidence>
<comment type="caution">
    <text evidence="9">The sequence shown here is derived from an EMBL/GenBank/DDBJ whole genome shotgun (WGS) entry which is preliminary data.</text>
</comment>
<evidence type="ECO:0000256" key="2">
    <source>
        <dbReference type="ARBA" id="ARBA00010992"/>
    </source>
</evidence>
<evidence type="ECO:0000256" key="1">
    <source>
        <dbReference type="ARBA" id="ARBA00004141"/>
    </source>
</evidence>
<dbReference type="Pfam" id="PF02714">
    <property type="entry name" value="RSN1_7TM"/>
    <property type="match status" value="1"/>
</dbReference>
<evidence type="ECO:0000256" key="5">
    <source>
        <dbReference type="ARBA" id="ARBA00022989"/>
    </source>
</evidence>